<protein>
    <recommendedName>
        <fullName evidence="1">RelA/SpoT domain-containing protein</fullName>
    </recommendedName>
</protein>
<accession>A0A1G2T9T4</accession>
<feature type="domain" description="RelA/SpoT" evidence="1">
    <location>
        <begin position="40"/>
        <end position="157"/>
    </location>
</feature>
<proteinExistence type="predicted"/>
<organism evidence="2 3">
    <name type="scientific">Candidatus Zambryskibacteria bacterium RIFCSPHIGHO2_02_38_10.5</name>
    <dbReference type="NCBI Taxonomy" id="1802742"/>
    <lineage>
        <taxon>Bacteria</taxon>
        <taxon>Candidatus Zambryskiibacteriota</taxon>
    </lineage>
</organism>
<dbReference type="InterPro" id="IPR043519">
    <property type="entry name" value="NT_sf"/>
</dbReference>
<reference evidence="2 3" key="1">
    <citation type="journal article" date="2016" name="Nat. Commun.">
        <title>Thousands of microbial genomes shed light on interconnected biogeochemical processes in an aquifer system.</title>
        <authorList>
            <person name="Anantharaman K."/>
            <person name="Brown C.T."/>
            <person name="Hug L.A."/>
            <person name="Sharon I."/>
            <person name="Castelle C.J."/>
            <person name="Probst A.J."/>
            <person name="Thomas B.C."/>
            <person name="Singh A."/>
            <person name="Wilkins M.J."/>
            <person name="Karaoz U."/>
            <person name="Brodie E.L."/>
            <person name="Williams K.H."/>
            <person name="Hubbard S.S."/>
            <person name="Banfield J.F."/>
        </authorList>
    </citation>
    <scope>NUCLEOTIDE SEQUENCE [LARGE SCALE GENOMIC DNA]</scope>
</reference>
<dbReference type="GO" id="GO:0015969">
    <property type="term" value="P:guanosine tetraphosphate metabolic process"/>
    <property type="evidence" value="ECO:0007669"/>
    <property type="project" value="InterPro"/>
</dbReference>
<dbReference type="SUPFAM" id="SSF81301">
    <property type="entry name" value="Nucleotidyltransferase"/>
    <property type="match status" value="1"/>
</dbReference>
<dbReference type="Gene3D" id="3.30.460.10">
    <property type="entry name" value="Beta Polymerase, domain 2"/>
    <property type="match status" value="1"/>
</dbReference>
<dbReference type="SMART" id="SM00954">
    <property type="entry name" value="RelA_SpoT"/>
    <property type="match status" value="1"/>
</dbReference>
<evidence type="ECO:0000259" key="1">
    <source>
        <dbReference type="SMART" id="SM00954"/>
    </source>
</evidence>
<sequence>MGQELILLYRKLIGCSIEFIADEIATTVKPVLSQSPTISYRIKSQDTLAKKMILVKTESIIDIDDVYAFRILVSSANEAYLVLKALTKSFRGFLDHDYIANPKTRPDKPHLDGKSLKLLQFIAYKNNVPFEIQITTFEWNESNELLHDEYHREKYPIIDHSD</sequence>
<name>A0A1G2T9T4_9BACT</name>
<dbReference type="CDD" id="cd05399">
    <property type="entry name" value="NT_Rel-Spo_like"/>
    <property type="match status" value="1"/>
</dbReference>
<dbReference type="AlphaFoldDB" id="A0A1G2T9T4"/>
<evidence type="ECO:0000313" key="3">
    <source>
        <dbReference type="Proteomes" id="UP000179264"/>
    </source>
</evidence>
<evidence type="ECO:0000313" key="2">
    <source>
        <dbReference type="EMBL" id="OHA94034.1"/>
    </source>
</evidence>
<dbReference type="Pfam" id="PF04607">
    <property type="entry name" value="RelA_SpoT"/>
    <property type="match status" value="1"/>
</dbReference>
<gene>
    <name evidence="2" type="ORF">A2W58_03620</name>
</gene>
<comment type="caution">
    <text evidence="2">The sequence shown here is derived from an EMBL/GenBank/DDBJ whole genome shotgun (WGS) entry which is preliminary data.</text>
</comment>
<dbReference type="Proteomes" id="UP000179264">
    <property type="component" value="Unassembled WGS sequence"/>
</dbReference>
<dbReference type="InterPro" id="IPR007685">
    <property type="entry name" value="RelA_SpoT"/>
</dbReference>
<dbReference type="EMBL" id="MHVL01000003">
    <property type="protein sequence ID" value="OHA94034.1"/>
    <property type="molecule type" value="Genomic_DNA"/>
</dbReference>